<gene>
    <name evidence="2" type="ORF">FF38_12624</name>
</gene>
<organism evidence="2 3">
    <name type="scientific">Lucilia cuprina</name>
    <name type="common">Green bottle fly</name>
    <name type="synonym">Australian sheep blowfly</name>
    <dbReference type="NCBI Taxonomy" id="7375"/>
    <lineage>
        <taxon>Eukaryota</taxon>
        <taxon>Metazoa</taxon>
        <taxon>Ecdysozoa</taxon>
        <taxon>Arthropoda</taxon>
        <taxon>Hexapoda</taxon>
        <taxon>Insecta</taxon>
        <taxon>Pterygota</taxon>
        <taxon>Neoptera</taxon>
        <taxon>Endopterygota</taxon>
        <taxon>Diptera</taxon>
        <taxon>Brachycera</taxon>
        <taxon>Muscomorpha</taxon>
        <taxon>Oestroidea</taxon>
        <taxon>Calliphoridae</taxon>
        <taxon>Luciliinae</taxon>
        <taxon>Lucilia</taxon>
    </lineage>
</organism>
<evidence type="ECO:0000256" key="1">
    <source>
        <dbReference type="SAM" id="MobiDB-lite"/>
    </source>
</evidence>
<feature type="region of interest" description="Disordered" evidence="1">
    <location>
        <begin position="774"/>
        <end position="797"/>
    </location>
</feature>
<proteinExistence type="predicted"/>
<keyword evidence="3" id="KW-1185">Reference proteome</keyword>
<accession>A0A0L0BMY4</accession>
<reference evidence="2 3" key="1">
    <citation type="journal article" date="2015" name="Nat. Commun.">
        <title>Lucilia cuprina genome unlocks parasitic fly biology to underpin future interventions.</title>
        <authorList>
            <person name="Anstead C.A."/>
            <person name="Korhonen P.K."/>
            <person name="Young N.D."/>
            <person name="Hall R.S."/>
            <person name="Jex A.R."/>
            <person name="Murali S.C."/>
            <person name="Hughes D.S."/>
            <person name="Lee S.F."/>
            <person name="Perry T."/>
            <person name="Stroehlein A.J."/>
            <person name="Ansell B.R."/>
            <person name="Breugelmans B."/>
            <person name="Hofmann A."/>
            <person name="Qu J."/>
            <person name="Dugan S."/>
            <person name="Lee S.L."/>
            <person name="Chao H."/>
            <person name="Dinh H."/>
            <person name="Han Y."/>
            <person name="Doddapaneni H.V."/>
            <person name="Worley K.C."/>
            <person name="Muzny D.M."/>
            <person name="Ioannidis P."/>
            <person name="Waterhouse R.M."/>
            <person name="Zdobnov E.M."/>
            <person name="James P.J."/>
            <person name="Bagnall N.H."/>
            <person name="Kotze A.C."/>
            <person name="Gibbs R.A."/>
            <person name="Richards S."/>
            <person name="Batterham P."/>
            <person name="Gasser R.B."/>
        </authorList>
    </citation>
    <scope>NUCLEOTIDE SEQUENCE [LARGE SCALE GENOMIC DNA]</scope>
    <source>
        <strain evidence="2 3">LS</strain>
        <tissue evidence="2">Full body</tissue>
    </source>
</reference>
<protein>
    <submittedName>
        <fullName evidence="2">Uncharacterized protein</fullName>
    </submittedName>
</protein>
<feature type="compositionally biased region" description="Low complexity" evidence="1">
    <location>
        <begin position="486"/>
        <end position="496"/>
    </location>
</feature>
<dbReference type="EMBL" id="JRES01001623">
    <property type="protein sequence ID" value="KNC21465.1"/>
    <property type="molecule type" value="Genomic_DNA"/>
</dbReference>
<dbReference type="Proteomes" id="UP000037069">
    <property type="component" value="Unassembled WGS sequence"/>
</dbReference>
<feature type="region of interest" description="Disordered" evidence="1">
    <location>
        <begin position="475"/>
        <end position="535"/>
    </location>
</feature>
<evidence type="ECO:0000313" key="2">
    <source>
        <dbReference type="EMBL" id="KNC21465.1"/>
    </source>
</evidence>
<feature type="compositionally biased region" description="Basic residues" evidence="1">
    <location>
        <begin position="520"/>
        <end position="531"/>
    </location>
</feature>
<dbReference type="OrthoDB" id="371494at2759"/>
<feature type="compositionally biased region" description="Polar residues" evidence="1">
    <location>
        <begin position="497"/>
        <end position="519"/>
    </location>
</feature>
<dbReference type="AlphaFoldDB" id="A0A0L0BMY4"/>
<evidence type="ECO:0000313" key="3">
    <source>
        <dbReference type="Proteomes" id="UP000037069"/>
    </source>
</evidence>
<name>A0A0L0BMY4_LUCCU</name>
<sequence length="797" mass="90367">MQLWPVLLWPKPKARQRIQHYRNRNINLQFATRTFSTPAATATLTFHYALIINTLLLITTTWGLTTTQQQQQQPTGNYEGANAVAEAADVVAALTGLTNGYASSDYIKNYYHVSEAAETTEQQQQQQQLHQQNNAIAVRSGQQGDAVGAAGIIGRGFMGLQSNNYGNSIVARGVTTGEVVGRGLAHEDTFSVYDGGFVPTTFTAAGQHYAASLGGRQSATDKNNVLHHYATAAAYKNNLHANHQPYGNSNSNSNYNSNNNFIAEAGNNKHNNMAQKTLFRRLSNYDGLDNVNGVTTGDASIADDDGGESEGETIAGNGGEGLMEKYAVTYEDKAQQIPVLRNFYNQQTTFNNDQQEREKTFANYFPPSMTATATVGYEIENPQKYYTLNNYRETTKPQQKQQYIQYQQKLPAYASQQQQQTITTMPAPATYYQTFIQHKNDNQEHHNHQQHYRHVAGDNYHTWKQNQIMANYQPKQSTTIEKQQPHKQQTQQKHLQSNNNQYQHSSIQEPETAETSQSTRIKKPLKHKSKRHDAQEQAYNYDALLENNDIETERDDISAIQLQQLQHLQHQLHQQQQQFVDLQHQLIDHDQQLQIQKQIAQSPPPALPPITHTVHHNPHSLQALTGTPISQHTQVIKAIPIPQHQQIHIPYRENVTIEVPDTMITAINKPVPIEIPLTRTVTIPKIQEVKIPIQKLKPFPVERPIPYIVEKRVPYPVEKQIAKPVYYPVPIKVPIVHTVVHKVHQPAYGNYQQHGNYHQPHNTHQQSYHLPHTVYRHSHGHGSGHGHGHSYSHSHHY</sequence>
<comment type="caution">
    <text evidence="2">The sequence shown here is derived from an EMBL/GenBank/DDBJ whole genome shotgun (WGS) entry which is preliminary data.</text>
</comment>